<dbReference type="NCBIfam" id="TIGR00871">
    <property type="entry name" value="zwf"/>
    <property type="match status" value="1"/>
</dbReference>
<keyword evidence="6 7" id="KW-0119">Carbohydrate metabolism</keyword>
<evidence type="ECO:0000256" key="2">
    <source>
        <dbReference type="ARBA" id="ARBA00009975"/>
    </source>
</evidence>
<feature type="binding site" evidence="7">
    <location>
        <begin position="89"/>
        <end position="90"/>
    </location>
    <ligand>
        <name>NADP(+)</name>
        <dbReference type="ChEBI" id="CHEBI:58349"/>
    </ligand>
</feature>
<dbReference type="InterPro" id="IPR036291">
    <property type="entry name" value="NAD(P)-bd_dom_sf"/>
</dbReference>
<evidence type="ECO:0000313" key="10">
    <source>
        <dbReference type="EMBL" id="VFP85340.1"/>
    </source>
</evidence>
<dbReference type="Pfam" id="PF00479">
    <property type="entry name" value="G6PD_N"/>
    <property type="match status" value="1"/>
</dbReference>
<name>A0A451DFD4_9GAMM</name>
<dbReference type="GO" id="GO:0004345">
    <property type="term" value="F:glucose-6-phosphate dehydrogenase activity"/>
    <property type="evidence" value="ECO:0007669"/>
    <property type="project" value="UniProtKB-UniRule"/>
</dbReference>
<dbReference type="PROSITE" id="PS00069">
    <property type="entry name" value="G6P_DEHYDROGENASE"/>
    <property type="match status" value="1"/>
</dbReference>
<feature type="binding site" evidence="7">
    <location>
        <position position="144"/>
    </location>
    <ligand>
        <name>NADP(+)</name>
        <dbReference type="ChEBI" id="CHEBI:58349"/>
    </ligand>
</feature>
<feature type="active site" description="Proton acceptor" evidence="7">
    <location>
        <position position="236"/>
    </location>
</feature>
<evidence type="ECO:0000256" key="6">
    <source>
        <dbReference type="ARBA" id="ARBA00023277"/>
    </source>
</evidence>
<feature type="domain" description="Glucose-6-phosphate dehydrogenase C-terminal" evidence="9">
    <location>
        <begin position="186"/>
        <end position="485"/>
    </location>
</feature>
<dbReference type="GO" id="GO:0009051">
    <property type="term" value="P:pentose-phosphate shunt, oxidative branch"/>
    <property type="evidence" value="ECO:0007669"/>
    <property type="project" value="TreeGrafter"/>
</dbReference>
<dbReference type="GO" id="GO:0050661">
    <property type="term" value="F:NADP binding"/>
    <property type="evidence" value="ECO:0007669"/>
    <property type="project" value="UniProtKB-UniRule"/>
</dbReference>
<comment type="catalytic activity">
    <reaction evidence="7">
        <text>D-glucose 6-phosphate + NADP(+) = 6-phospho-D-glucono-1,5-lactone + NADPH + H(+)</text>
        <dbReference type="Rhea" id="RHEA:15841"/>
        <dbReference type="ChEBI" id="CHEBI:15378"/>
        <dbReference type="ChEBI" id="CHEBI:57783"/>
        <dbReference type="ChEBI" id="CHEBI:57955"/>
        <dbReference type="ChEBI" id="CHEBI:58349"/>
        <dbReference type="ChEBI" id="CHEBI:61548"/>
        <dbReference type="EC" id="1.1.1.49"/>
    </reaction>
</comment>
<dbReference type="EC" id="1.1.1.49" evidence="7"/>
<dbReference type="PANTHER" id="PTHR23429:SF0">
    <property type="entry name" value="GLUCOSE-6-PHOSPHATE 1-DEHYDROGENASE"/>
    <property type="match status" value="1"/>
</dbReference>
<evidence type="ECO:0000256" key="3">
    <source>
        <dbReference type="ARBA" id="ARBA00022526"/>
    </source>
</evidence>
<dbReference type="Gene3D" id="3.40.50.720">
    <property type="entry name" value="NAD(P)-binding Rossmann-like Domain"/>
    <property type="match status" value="1"/>
</dbReference>
<dbReference type="InterPro" id="IPR022675">
    <property type="entry name" value="G6P_DH_C"/>
</dbReference>
<dbReference type="PIRSF" id="PIRSF000110">
    <property type="entry name" value="G6PD"/>
    <property type="match status" value="1"/>
</dbReference>
<keyword evidence="4 7" id="KW-0521">NADP</keyword>
<dbReference type="Gene3D" id="3.30.360.10">
    <property type="entry name" value="Dihydrodipicolinate Reductase, domain 2"/>
    <property type="match status" value="1"/>
</dbReference>
<feature type="binding site" evidence="7">
    <location>
        <position position="231"/>
    </location>
    <ligand>
        <name>substrate</name>
    </ligand>
</feature>
<organism evidence="10">
    <name type="scientific">Buchnera aphidicola</name>
    <name type="common">Cinara pseudotsugae</name>
    <dbReference type="NCBI Taxonomy" id="2518978"/>
    <lineage>
        <taxon>Bacteria</taxon>
        <taxon>Pseudomonadati</taxon>
        <taxon>Pseudomonadota</taxon>
        <taxon>Gammaproteobacteria</taxon>
        <taxon>Enterobacterales</taxon>
        <taxon>Erwiniaceae</taxon>
        <taxon>Buchnera</taxon>
    </lineage>
</organism>
<evidence type="ECO:0000259" key="9">
    <source>
        <dbReference type="Pfam" id="PF02781"/>
    </source>
</evidence>
<feature type="binding site" evidence="7">
    <location>
        <position position="336"/>
    </location>
    <ligand>
        <name>substrate</name>
    </ligand>
</feature>
<keyword evidence="5 7" id="KW-0560">Oxidoreductase</keyword>
<feature type="binding site" evidence="7">
    <location>
        <position position="174"/>
    </location>
    <ligand>
        <name>substrate</name>
    </ligand>
</feature>
<evidence type="ECO:0000256" key="1">
    <source>
        <dbReference type="ARBA" id="ARBA00004937"/>
    </source>
</evidence>
<dbReference type="HAMAP" id="MF_00966">
    <property type="entry name" value="G6PD"/>
    <property type="match status" value="1"/>
</dbReference>
<reference evidence="10" key="1">
    <citation type="submission" date="2019-02" db="EMBL/GenBank/DDBJ databases">
        <authorList>
            <person name="Manzano-Marin A."/>
            <person name="Manzano-Marin A."/>
        </authorList>
    </citation>
    <scope>NUCLEOTIDE SEQUENCE</scope>
    <source>
        <strain evidence="10">BuCipseudotsugae</strain>
    </source>
</reference>
<feature type="binding site" evidence="7">
    <location>
        <position position="178"/>
    </location>
    <ligand>
        <name>substrate</name>
    </ligand>
</feature>
<dbReference type="InterPro" id="IPR001282">
    <property type="entry name" value="G6P_DH"/>
</dbReference>
<dbReference type="UniPathway" id="UPA00115">
    <property type="reaction ID" value="UER00408"/>
</dbReference>
<evidence type="ECO:0000256" key="4">
    <source>
        <dbReference type="ARBA" id="ARBA00022857"/>
    </source>
</evidence>
<dbReference type="InterPro" id="IPR022674">
    <property type="entry name" value="G6P_DH_NAD-bd"/>
</dbReference>
<accession>A0A451DFD4</accession>
<dbReference type="SUPFAM" id="SSF55347">
    <property type="entry name" value="Glyceraldehyde-3-phosphate dehydrogenase-like, C-terminal domain"/>
    <property type="match status" value="1"/>
</dbReference>
<feature type="binding site" evidence="7">
    <location>
        <position position="47"/>
    </location>
    <ligand>
        <name>NADP(+)</name>
        <dbReference type="ChEBI" id="CHEBI:58349"/>
    </ligand>
</feature>
<dbReference type="AlphaFoldDB" id="A0A451DFD4"/>
<dbReference type="EMBL" id="LR217727">
    <property type="protein sequence ID" value="VFP85340.1"/>
    <property type="molecule type" value="Genomic_DNA"/>
</dbReference>
<evidence type="ECO:0000256" key="5">
    <source>
        <dbReference type="ARBA" id="ARBA00023002"/>
    </source>
</evidence>
<dbReference type="PANTHER" id="PTHR23429">
    <property type="entry name" value="GLUCOSE-6-PHOSPHATE 1-DEHYDROGENASE G6PD"/>
    <property type="match status" value="1"/>
</dbReference>
<dbReference type="PRINTS" id="PR00079">
    <property type="entry name" value="G6PDHDRGNASE"/>
</dbReference>
<protein>
    <recommendedName>
        <fullName evidence="7">Glucose-6-phosphate 1-dehydrogenase</fullName>
        <shortName evidence="7">G6PD</shortName>
        <ecNumber evidence="7">1.1.1.49</ecNumber>
    </recommendedName>
</protein>
<feature type="domain" description="Glucose-6-phosphate dehydrogenase NAD-binding" evidence="8">
    <location>
        <begin position="10"/>
        <end position="183"/>
    </location>
</feature>
<proteinExistence type="inferred from homology"/>
<dbReference type="GO" id="GO:0005829">
    <property type="term" value="C:cytosol"/>
    <property type="evidence" value="ECO:0007669"/>
    <property type="project" value="TreeGrafter"/>
</dbReference>
<dbReference type="InterPro" id="IPR019796">
    <property type="entry name" value="G6P_DH_AS"/>
</dbReference>
<feature type="binding site" evidence="7">
    <location>
        <position position="212"/>
    </location>
    <ligand>
        <name>substrate</name>
    </ligand>
</feature>
<dbReference type="SUPFAM" id="SSF51735">
    <property type="entry name" value="NAD(P)-binding Rossmann-fold domains"/>
    <property type="match status" value="1"/>
</dbReference>
<gene>
    <name evidence="7 10" type="primary">zwf</name>
    <name evidence="10" type="ORF">BUCIPSPA2889_212</name>
</gene>
<sequence length="488" mass="57995">MLLKKTHDLIIFGTTGDLAQRKLFPALYQLEKKKYLISSMRIIGVSRTNYTTEEYLKIIYDSLKKFLNENIQPSIWKSFKKRFIFITIDINQIQDFIKLTPYFKKKNSTIINYLAVSSDMFKKIFEGLSLIKLNKLNSKIVVEKPIGKSLSTFSIIEKSIKKYFSKKNIFRIDHYLGKKTILNLIKLKFFNPIFNKYLHKNYIDHVQITLSESIGIENRWSYFNNTGQIIDMVQNHILQIISIFAMKIPKLFNRKNICDEKIKILKSLRTINKKNIHSYVSLGQYSSGKINNHIVKAYIDEKKAQKNSSTETFVAIKLYIDTKQWKNVPFYIRTGKRLFKKSSKIVIFFKNQHNILFKNKYIHSTLNRMTINLQPIFNKVITNNKTKGLQLNSNTTYKKNELFSNDKQLFLKNYNLEEYERLLLEITQNRQFLFVQHKEVIYAWKWIDPIIQAYKNYPILLQYYNSGTWGPQSAFNLIKKDKKKWDNN</sequence>
<comment type="similarity">
    <text evidence="2 7">Belongs to the glucose-6-phosphate dehydrogenase family.</text>
</comment>
<keyword evidence="3 7" id="KW-0313">Glucose metabolism</keyword>
<dbReference type="GO" id="GO:0006006">
    <property type="term" value="P:glucose metabolic process"/>
    <property type="evidence" value="ECO:0007669"/>
    <property type="project" value="UniProtKB-KW"/>
</dbReference>
<dbReference type="Pfam" id="PF02781">
    <property type="entry name" value="G6PD_C"/>
    <property type="match status" value="1"/>
</dbReference>
<evidence type="ECO:0000259" key="8">
    <source>
        <dbReference type="Pfam" id="PF00479"/>
    </source>
</evidence>
<comment type="pathway">
    <text evidence="1 7">Carbohydrate degradation; pentose phosphate pathway; D-ribulose 5-phosphate from D-glucose 6-phosphate (oxidative stage): step 1/3.</text>
</comment>
<evidence type="ECO:0000256" key="7">
    <source>
        <dbReference type="HAMAP-Rule" id="MF_00966"/>
    </source>
</evidence>
<feature type="binding site" evidence="7">
    <location>
        <position position="341"/>
    </location>
    <ligand>
        <name>substrate</name>
    </ligand>
</feature>
<comment type="function">
    <text evidence="7">Catalyzes the oxidation of glucose 6-phosphate to 6-phosphogluconolactone.</text>
</comment>
<comment type="caution">
    <text evidence="7">Lacks conserved residue(s) required for the propagation of feature annotation.</text>
</comment>